<evidence type="ECO:0000313" key="5">
    <source>
        <dbReference type="Proteomes" id="UP000193144"/>
    </source>
</evidence>
<dbReference type="PANTHER" id="PTHR13315">
    <property type="entry name" value="METALLO PHOSPHOESTERASE RELATED"/>
    <property type="match status" value="1"/>
</dbReference>
<dbReference type="EMBL" id="MCFA01000321">
    <property type="protein sequence ID" value="ORX93973.1"/>
    <property type="molecule type" value="Genomic_DNA"/>
</dbReference>
<keyword evidence="3" id="KW-1133">Transmembrane helix</keyword>
<reference evidence="4 5" key="1">
    <citation type="submission" date="2016-07" db="EMBL/GenBank/DDBJ databases">
        <title>Pervasive Adenine N6-methylation of Active Genes in Fungi.</title>
        <authorList>
            <consortium name="DOE Joint Genome Institute"/>
            <person name="Mondo S.J."/>
            <person name="Dannebaum R.O."/>
            <person name="Kuo R.C."/>
            <person name="Labutti K."/>
            <person name="Haridas S."/>
            <person name="Kuo A."/>
            <person name="Salamov A."/>
            <person name="Ahrendt S.R."/>
            <person name="Lipzen A."/>
            <person name="Sullivan W."/>
            <person name="Andreopoulos W.B."/>
            <person name="Clum A."/>
            <person name="Lindquist E."/>
            <person name="Daum C."/>
            <person name="Ramamoorthy G.K."/>
            <person name="Gryganskyi A."/>
            <person name="Culley D."/>
            <person name="Magnuson J.K."/>
            <person name="James T.Y."/>
            <person name="O'Malley M.A."/>
            <person name="Stajich J.E."/>
            <person name="Spatafora J.W."/>
            <person name="Visel A."/>
            <person name="Grigoriev I.V."/>
        </authorList>
    </citation>
    <scope>NUCLEOTIDE SEQUENCE [LARGE SCALE GENOMIC DNA]</scope>
    <source>
        <strain evidence="4 5">CBS 115471</strain>
    </source>
</reference>
<dbReference type="GO" id="GO:0016020">
    <property type="term" value="C:membrane"/>
    <property type="evidence" value="ECO:0007669"/>
    <property type="project" value="GOC"/>
</dbReference>
<protein>
    <submittedName>
        <fullName evidence="4">Uncharacterized protein</fullName>
    </submittedName>
</protein>
<keyword evidence="3" id="KW-0812">Transmembrane</keyword>
<dbReference type="InterPro" id="IPR033308">
    <property type="entry name" value="PGAP5/Cdc1/Ted1"/>
</dbReference>
<dbReference type="GO" id="GO:0006506">
    <property type="term" value="P:GPI anchor biosynthetic process"/>
    <property type="evidence" value="ECO:0007669"/>
    <property type="project" value="InterPro"/>
</dbReference>
<feature type="region of interest" description="Disordered" evidence="2">
    <location>
        <begin position="273"/>
        <end position="338"/>
    </location>
</feature>
<keyword evidence="1 3" id="KW-0472">Membrane</keyword>
<dbReference type="PANTHER" id="PTHR13315:SF1">
    <property type="entry name" value="PROTEIN TED1"/>
    <property type="match status" value="1"/>
</dbReference>
<proteinExistence type="predicted"/>
<feature type="transmembrane region" description="Helical" evidence="3">
    <location>
        <begin position="241"/>
        <end position="265"/>
    </location>
</feature>
<keyword evidence="5" id="KW-1185">Reference proteome</keyword>
<dbReference type="OrthoDB" id="9984693at2759"/>
<dbReference type="STRING" id="1231657.A0A1Y1Y7J4"/>
<feature type="compositionally biased region" description="Low complexity" evidence="2">
    <location>
        <begin position="134"/>
        <end position="146"/>
    </location>
</feature>
<dbReference type="Proteomes" id="UP000193144">
    <property type="component" value="Unassembled WGS sequence"/>
</dbReference>
<feature type="compositionally biased region" description="Basic and acidic residues" evidence="2">
    <location>
        <begin position="273"/>
        <end position="306"/>
    </location>
</feature>
<dbReference type="GO" id="GO:0005783">
    <property type="term" value="C:endoplasmic reticulum"/>
    <property type="evidence" value="ECO:0007669"/>
    <property type="project" value="TreeGrafter"/>
</dbReference>
<comment type="caution">
    <text evidence="4">The sequence shown here is derived from an EMBL/GenBank/DDBJ whole genome shotgun (WGS) entry which is preliminary data.</text>
</comment>
<evidence type="ECO:0000256" key="3">
    <source>
        <dbReference type="SAM" id="Phobius"/>
    </source>
</evidence>
<accession>A0A1Y1Y7J4</accession>
<feature type="compositionally biased region" description="Pro residues" evidence="2">
    <location>
        <begin position="311"/>
        <end position="323"/>
    </location>
</feature>
<organism evidence="4 5">
    <name type="scientific">Clohesyomyces aquaticus</name>
    <dbReference type="NCBI Taxonomy" id="1231657"/>
    <lineage>
        <taxon>Eukaryota</taxon>
        <taxon>Fungi</taxon>
        <taxon>Dikarya</taxon>
        <taxon>Ascomycota</taxon>
        <taxon>Pezizomycotina</taxon>
        <taxon>Dothideomycetes</taxon>
        <taxon>Pleosporomycetidae</taxon>
        <taxon>Pleosporales</taxon>
        <taxon>Lindgomycetaceae</taxon>
        <taxon>Clohesyomyces</taxon>
    </lineage>
</organism>
<evidence type="ECO:0000256" key="1">
    <source>
        <dbReference type="ARBA" id="ARBA00023136"/>
    </source>
</evidence>
<gene>
    <name evidence="4" type="ORF">BCR34DRAFT_580245</name>
</gene>
<sequence length="338" mass="37237">MNLDTPALSPSLQSSTYTFLNHLISTSLPVASRTHATILLTHIPLHKPAGICVDSPFFDFFTPEQDPAYAGGVKEQNMLSEHASKSILEGIFGLSGDERAEGNGRGRYGVIVNGHDHEGCDILHYYPRDGDTCSSTSESSSSSSSENENENENEQSQHPSYRTLRLPTSPSRPNDPLVPLNGNPCLPQPATPQLREITLRSMMGEFGGYAGFLSAWFEEGVGERGEWRIEFRTCGFAVQHWWWTVHVLDLIWGVCLVASFAVWGWGKVVEKDRERGAGKEGKEKEKERDAHIRVREPEAVNTKEKPLSTLPSPPSPPSPPPPAQSDSTYLCGPQALDI</sequence>
<dbReference type="AlphaFoldDB" id="A0A1Y1Y7J4"/>
<feature type="region of interest" description="Disordered" evidence="2">
    <location>
        <begin position="131"/>
        <end position="186"/>
    </location>
</feature>
<evidence type="ECO:0000256" key="2">
    <source>
        <dbReference type="SAM" id="MobiDB-lite"/>
    </source>
</evidence>
<evidence type="ECO:0000313" key="4">
    <source>
        <dbReference type="EMBL" id="ORX93973.1"/>
    </source>
</evidence>
<name>A0A1Y1Y7J4_9PLEO</name>